<dbReference type="Proteomes" id="UP000003751">
    <property type="component" value="Unassembled WGS sequence"/>
</dbReference>
<dbReference type="AlphaFoldDB" id="E7QUQ5"/>
<reference evidence="2" key="3">
    <citation type="submission" date="2016-11" db="EMBL/GenBank/DDBJ databases">
        <authorList>
            <person name="Jaros S."/>
            <person name="Januszkiewicz K."/>
            <person name="Wedrychowicz H."/>
        </authorList>
    </citation>
    <scope>NUCLEOTIDE SEQUENCE [LARGE SCALE GENOMIC DNA]</scope>
    <source>
        <strain evidence="2">DX253</strain>
    </source>
</reference>
<dbReference type="OrthoDB" id="383581at2157"/>
<dbReference type="EMBL" id="AEMG01000012">
    <property type="protein sequence ID" value="EFW91712.1"/>
    <property type="molecule type" value="Genomic_DNA"/>
</dbReference>
<evidence type="ECO:0000313" key="1">
    <source>
        <dbReference type="EMBL" id="EFW91712.1"/>
    </source>
</evidence>
<gene>
    <name evidence="2" type="ORF">SAMN05444342_0090</name>
    <name evidence="1" type="ORF">ZOD2009_12697</name>
</gene>
<reference evidence="1 3" key="1">
    <citation type="journal article" date="2014" name="ISME J.">
        <title>Trehalose/2-sulfotrehalose biosynthesis and glycine-betaine uptake are widely spread mechanisms for osmoadaptation in the Halobacteriales.</title>
        <authorList>
            <person name="Youssef N.H."/>
            <person name="Savage-Ashlock K.N."/>
            <person name="McCully A.L."/>
            <person name="Luedtke B."/>
            <person name="Shaw E.I."/>
            <person name="Hoff W.D."/>
            <person name="Elshahed M.S."/>
        </authorList>
    </citation>
    <scope>NUCLEOTIDE SEQUENCE [LARGE SCALE GENOMIC DNA]</scope>
    <source>
        <strain evidence="1 3">DX253</strain>
    </source>
</reference>
<name>E7QUQ5_HALPU</name>
<proteinExistence type="predicted"/>
<protein>
    <submittedName>
        <fullName evidence="1">Uncharacterized protein</fullName>
    </submittedName>
</protein>
<dbReference type="RefSeq" id="WP_007980351.1">
    <property type="nucleotide sequence ID" value="NZ_AEMG01000012.1"/>
</dbReference>
<accession>E7QUQ5</accession>
<dbReference type="eggNOG" id="ENOG502N614">
    <property type="taxonomic scope" value="Archaea"/>
</dbReference>
<dbReference type="EMBL" id="FRAN01000001">
    <property type="protein sequence ID" value="SHJ96370.1"/>
    <property type="molecule type" value="Genomic_DNA"/>
</dbReference>
<evidence type="ECO:0000313" key="4">
    <source>
        <dbReference type="Proteomes" id="UP000184203"/>
    </source>
</evidence>
<dbReference type="PATRIC" id="fig|797209.4.peg.2498"/>
<sequence length="132" mass="14409">MFMIVAGVVLSIGALQYEFKQGSSGEYTGQPVYEYGMLTPQEQHVVDGALNGKTYAFDSSESLPSASRPGFRPKNVKVHVRGADRTFTYRTVFPATSPKGLGTISLIGGGLLAMFEAVRRQHFSTSWPWQTG</sequence>
<reference evidence="4" key="2">
    <citation type="submission" date="2016-11" db="EMBL/GenBank/DDBJ databases">
        <authorList>
            <person name="Varghese N."/>
            <person name="Submissions S."/>
        </authorList>
    </citation>
    <scope>NUCLEOTIDE SEQUENCE [LARGE SCALE GENOMIC DNA]</scope>
    <source>
        <strain evidence="4">DX253</strain>
    </source>
</reference>
<dbReference type="Proteomes" id="UP000184203">
    <property type="component" value="Unassembled WGS sequence"/>
</dbReference>
<organism evidence="1 3">
    <name type="scientific">Haladaptatus paucihalophilus DX253</name>
    <dbReference type="NCBI Taxonomy" id="797209"/>
    <lineage>
        <taxon>Archaea</taxon>
        <taxon>Methanobacteriati</taxon>
        <taxon>Methanobacteriota</taxon>
        <taxon>Stenosarchaea group</taxon>
        <taxon>Halobacteria</taxon>
        <taxon>Halobacteriales</taxon>
        <taxon>Haladaptataceae</taxon>
        <taxon>Haladaptatus</taxon>
    </lineage>
</organism>
<evidence type="ECO:0000313" key="3">
    <source>
        <dbReference type="Proteomes" id="UP000003751"/>
    </source>
</evidence>
<evidence type="ECO:0000313" key="2">
    <source>
        <dbReference type="EMBL" id="SHJ96370.1"/>
    </source>
</evidence>
<keyword evidence="4" id="KW-1185">Reference proteome</keyword>